<organism evidence="1">
    <name type="scientific">Rhizophora mucronata</name>
    <name type="common">Asiatic mangrove</name>
    <dbReference type="NCBI Taxonomy" id="61149"/>
    <lineage>
        <taxon>Eukaryota</taxon>
        <taxon>Viridiplantae</taxon>
        <taxon>Streptophyta</taxon>
        <taxon>Embryophyta</taxon>
        <taxon>Tracheophyta</taxon>
        <taxon>Spermatophyta</taxon>
        <taxon>Magnoliopsida</taxon>
        <taxon>eudicotyledons</taxon>
        <taxon>Gunneridae</taxon>
        <taxon>Pentapetalae</taxon>
        <taxon>rosids</taxon>
        <taxon>fabids</taxon>
        <taxon>Malpighiales</taxon>
        <taxon>Rhizophoraceae</taxon>
        <taxon>Rhizophora</taxon>
    </lineage>
</organism>
<name>A0A2P2PH47_RHIMU</name>
<dbReference type="AlphaFoldDB" id="A0A2P2PH47"/>
<evidence type="ECO:0000313" key="1">
    <source>
        <dbReference type="EMBL" id="MBX54056.1"/>
    </source>
</evidence>
<protein>
    <submittedName>
        <fullName evidence="1">Uncharacterized protein</fullName>
    </submittedName>
</protein>
<dbReference type="EMBL" id="GGEC01073572">
    <property type="protein sequence ID" value="MBX54056.1"/>
    <property type="molecule type" value="Transcribed_RNA"/>
</dbReference>
<accession>A0A2P2PH47</accession>
<reference evidence="1" key="1">
    <citation type="submission" date="2018-02" db="EMBL/GenBank/DDBJ databases">
        <title>Rhizophora mucronata_Transcriptome.</title>
        <authorList>
            <person name="Meera S.P."/>
            <person name="Sreeshan A."/>
            <person name="Augustine A."/>
        </authorList>
    </citation>
    <scope>NUCLEOTIDE SEQUENCE</scope>
    <source>
        <tissue evidence="1">Leaf</tissue>
    </source>
</reference>
<sequence length="57" mass="7009">MVKRHFSKQRVHLIQLLRCLLLYTNVLKKLEPRHKSIDQSTYFHLNLLYFLLSCVYF</sequence>
<proteinExistence type="predicted"/>